<accession>A0ABS7GTU0</accession>
<gene>
    <name evidence="1" type="ORF">JNB85_12915</name>
</gene>
<evidence type="ECO:0000313" key="2">
    <source>
        <dbReference type="Proteomes" id="UP000717752"/>
    </source>
</evidence>
<protein>
    <submittedName>
        <fullName evidence="1">Uncharacterized protein</fullName>
    </submittedName>
</protein>
<sequence length="221" mass="25251">MAPIPKFGFSAFLKLINANPKPQKRLVRDRYRPSKGGYDYHKSLKSRVQQVAFGELSFQQALDSTSQITKLSERESARRGLKRFFEWKLQNRGTLETTESLLFPSPKRLYKVEFTPNFLLEIEGRRTAVHLWNTQHRLSGQLVRAALSTVATRYPLENRPDDFAVLSLQDGSIYKWSEADSELTLLGEKLLEFLDNQFEVARNELGLPAGPEAPSPPMKPV</sequence>
<dbReference type="Proteomes" id="UP000717752">
    <property type="component" value="Unassembled WGS sequence"/>
</dbReference>
<organism evidence="1 2">
    <name type="scientific">Rhizobium mesosinicum</name>
    <dbReference type="NCBI Taxonomy" id="335017"/>
    <lineage>
        <taxon>Bacteria</taxon>
        <taxon>Pseudomonadati</taxon>
        <taxon>Pseudomonadota</taxon>
        <taxon>Alphaproteobacteria</taxon>
        <taxon>Hyphomicrobiales</taxon>
        <taxon>Rhizobiaceae</taxon>
        <taxon>Rhizobium/Agrobacterium group</taxon>
        <taxon>Rhizobium</taxon>
    </lineage>
</organism>
<proteinExistence type="predicted"/>
<evidence type="ECO:0000313" key="1">
    <source>
        <dbReference type="EMBL" id="MBW9053316.1"/>
    </source>
</evidence>
<dbReference type="RefSeq" id="WP_220334695.1">
    <property type="nucleotide sequence ID" value="NZ_JAEUAK010000004.1"/>
</dbReference>
<name>A0ABS7GTU0_9HYPH</name>
<dbReference type="EMBL" id="JAEUAK010000004">
    <property type="protein sequence ID" value="MBW9053316.1"/>
    <property type="molecule type" value="Genomic_DNA"/>
</dbReference>
<comment type="caution">
    <text evidence="1">The sequence shown here is derived from an EMBL/GenBank/DDBJ whole genome shotgun (WGS) entry which is preliminary data.</text>
</comment>
<reference evidence="1 2" key="1">
    <citation type="journal article" date="2021" name="MBio">
        <title>Poor Competitiveness of Bradyrhizobium in Pigeon Pea Root Colonization in Indian Soils.</title>
        <authorList>
            <person name="Chalasani D."/>
            <person name="Basu A."/>
            <person name="Pullabhotla S.V.S.R.N."/>
            <person name="Jorrin B."/>
            <person name="Neal A.L."/>
            <person name="Poole P.S."/>
            <person name="Podile A.R."/>
            <person name="Tkacz A."/>
        </authorList>
    </citation>
    <scope>NUCLEOTIDE SEQUENCE [LARGE SCALE GENOMIC DNA]</scope>
    <source>
        <strain evidence="1 2">HU56</strain>
    </source>
</reference>
<keyword evidence="2" id="KW-1185">Reference proteome</keyword>